<feature type="non-terminal residue" evidence="15">
    <location>
        <position position="786"/>
    </location>
</feature>
<dbReference type="InterPro" id="IPR016130">
    <property type="entry name" value="Tyr_Pase_AS"/>
</dbReference>
<evidence type="ECO:0000256" key="9">
    <source>
        <dbReference type="ARBA" id="ARBA00023136"/>
    </source>
</evidence>
<evidence type="ECO:0000256" key="2">
    <source>
        <dbReference type="ARBA" id="ARBA00006375"/>
    </source>
</evidence>
<evidence type="ECO:0000256" key="4">
    <source>
        <dbReference type="ARBA" id="ARBA00022692"/>
    </source>
</evidence>
<evidence type="ECO:0000259" key="14">
    <source>
        <dbReference type="PROSITE" id="PS51181"/>
    </source>
</evidence>
<dbReference type="SMART" id="SM00054">
    <property type="entry name" value="EFh"/>
    <property type="match status" value="3"/>
</dbReference>
<dbReference type="Pfam" id="PF00153">
    <property type="entry name" value="Mito_carr"/>
    <property type="match status" value="2"/>
</dbReference>
<feature type="domain" description="Tyrosine specific protein phosphatases" evidence="12">
    <location>
        <begin position="698"/>
        <end position="777"/>
    </location>
</feature>
<dbReference type="GO" id="GO:0016314">
    <property type="term" value="F:phosphatidylinositol-3,4,5-trisphosphate 3-phosphatase activity"/>
    <property type="evidence" value="ECO:0007669"/>
    <property type="project" value="TreeGrafter"/>
</dbReference>
<keyword evidence="5" id="KW-0677">Repeat</keyword>
<dbReference type="Pfam" id="PF22784">
    <property type="entry name" value="PTP-SAK"/>
    <property type="match status" value="1"/>
</dbReference>
<dbReference type="GO" id="GO:0005743">
    <property type="term" value="C:mitochondrial inner membrane"/>
    <property type="evidence" value="ECO:0007669"/>
    <property type="project" value="UniProtKB-SubCell"/>
</dbReference>
<comment type="similarity">
    <text evidence="2">Belongs to the mitochondrial carrier (TC 2.A.29) family.</text>
</comment>
<dbReference type="InterPro" id="IPR000387">
    <property type="entry name" value="Tyr_Pase_dom"/>
</dbReference>
<dbReference type="Gene3D" id="1.50.40.10">
    <property type="entry name" value="Mitochondrial carrier domain"/>
    <property type="match status" value="1"/>
</dbReference>
<evidence type="ECO:0000256" key="11">
    <source>
        <dbReference type="SAM" id="Phobius"/>
    </source>
</evidence>
<dbReference type="PROSITE" id="PS51181">
    <property type="entry name" value="PPASE_TENSIN"/>
    <property type="match status" value="1"/>
</dbReference>
<evidence type="ECO:0000313" key="16">
    <source>
        <dbReference type="Proteomes" id="UP000663848"/>
    </source>
</evidence>
<dbReference type="AlphaFoldDB" id="A0A821MK46"/>
<evidence type="ECO:0000256" key="6">
    <source>
        <dbReference type="ARBA" id="ARBA00022801"/>
    </source>
</evidence>
<dbReference type="Proteomes" id="UP000663848">
    <property type="component" value="Unassembled WGS sequence"/>
</dbReference>
<feature type="domain" description="EF-hand" evidence="13">
    <location>
        <begin position="86"/>
        <end position="121"/>
    </location>
</feature>
<dbReference type="Gene3D" id="1.10.238.10">
    <property type="entry name" value="EF-hand"/>
    <property type="match status" value="1"/>
</dbReference>
<evidence type="ECO:0000256" key="1">
    <source>
        <dbReference type="ARBA" id="ARBA00004448"/>
    </source>
</evidence>
<dbReference type="PROSITE" id="PS50222">
    <property type="entry name" value="EF_HAND_2"/>
    <property type="match status" value="3"/>
</dbReference>
<dbReference type="InterPro" id="IPR029023">
    <property type="entry name" value="Tensin_phosphatase"/>
</dbReference>
<keyword evidence="6" id="KW-0378">Hydrolase</keyword>
<keyword evidence="8 11" id="KW-1133">Transmembrane helix</keyword>
<evidence type="ECO:0000256" key="5">
    <source>
        <dbReference type="ARBA" id="ARBA00022737"/>
    </source>
</evidence>
<dbReference type="SUPFAM" id="SSF47473">
    <property type="entry name" value="EF-hand"/>
    <property type="match status" value="1"/>
</dbReference>
<accession>A0A821MK46</accession>
<dbReference type="PROSITE" id="PS50920">
    <property type="entry name" value="SOLCAR"/>
    <property type="match status" value="2"/>
</dbReference>
<dbReference type="GO" id="GO:0005829">
    <property type="term" value="C:cytosol"/>
    <property type="evidence" value="ECO:0007669"/>
    <property type="project" value="TreeGrafter"/>
</dbReference>
<dbReference type="Pfam" id="PF13499">
    <property type="entry name" value="EF-hand_7"/>
    <property type="match status" value="1"/>
</dbReference>
<dbReference type="PANTHER" id="PTHR12305">
    <property type="entry name" value="PHOSPHATASE WITH HOMOLOGY TO TENSIN"/>
    <property type="match status" value="1"/>
</dbReference>
<feature type="transmembrane region" description="Helical" evidence="11">
    <location>
        <begin position="403"/>
        <end position="425"/>
    </location>
</feature>
<dbReference type="Gene3D" id="3.90.190.10">
    <property type="entry name" value="Protein tyrosine phosphatase superfamily"/>
    <property type="match status" value="1"/>
</dbReference>
<dbReference type="SUPFAM" id="SSF52799">
    <property type="entry name" value="(Phosphotyrosine protein) phosphatases II"/>
    <property type="match status" value="1"/>
</dbReference>
<feature type="transmembrane region" description="Helical" evidence="11">
    <location>
        <begin position="544"/>
        <end position="565"/>
    </location>
</feature>
<dbReference type="InterPro" id="IPR018108">
    <property type="entry name" value="MCP_transmembrane"/>
</dbReference>
<proteinExistence type="inferred from homology"/>
<keyword evidence="3" id="KW-0813">Transport</keyword>
<organism evidence="15 16">
    <name type="scientific">Rotaria socialis</name>
    <dbReference type="NCBI Taxonomy" id="392032"/>
    <lineage>
        <taxon>Eukaryota</taxon>
        <taxon>Metazoa</taxon>
        <taxon>Spiralia</taxon>
        <taxon>Gnathifera</taxon>
        <taxon>Rotifera</taxon>
        <taxon>Eurotatoria</taxon>
        <taxon>Bdelloidea</taxon>
        <taxon>Philodinida</taxon>
        <taxon>Philodinidae</taxon>
        <taxon>Rotaria</taxon>
    </lineage>
</organism>
<dbReference type="SUPFAM" id="SSF103506">
    <property type="entry name" value="Mitochondrial carrier"/>
    <property type="match status" value="1"/>
</dbReference>
<comment type="caution">
    <text evidence="15">The sequence shown here is derived from an EMBL/GenBank/DDBJ whole genome shotgun (WGS) entry which is preliminary data.</text>
</comment>
<name>A0A821MK46_9BILA</name>
<dbReference type="PROSITE" id="PS50056">
    <property type="entry name" value="TYR_PHOSPHATASE_2"/>
    <property type="match status" value="1"/>
</dbReference>
<keyword evidence="4 10" id="KW-0812">Transmembrane</keyword>
<dbReference type="InterPro" id="IPR023395">
    <property type="entry name" value="MCP_dom_sf"/>
</dbReference>
<reference evidence="15" key="1">
    <citation type="submission" date="2021-02" db="EMBL/GenBank/DDBJ databases">
        <authorList>
            <person name="Nowell W R."/>
        </authorList>
    </citation>
    <scope>NUCLEOTIDE SEQUENCE</scope>
</reference>
<dbReference type="InterPro" id="IPR029021">
    <property type="entry name" value="Prot-tyrosine_phosphatase-like"/>
</dbReference>
<comment type="subcellular location">
    <subcellularLocation>
        <location evidence="1">Mitochondrion inner membrane</location>
        <topology evidence="1">Multi-pass membrane protein</topology>
    </subcellularLocation>
</comment>
<evidence type="ECO:0000256" key="8">
    <source>
        <dbReference type="ARBA" id="ARBA00022989"/>
    </source>
</evidence>
<dbReference type="Pfam" id="PF00520">
    <property type="entry name" value="Ion_trans"/>
    <property type="match status" value="1"/>
</dbReference>
<evidence type="ECO:0000259" key="12">
    <source>
        <dbReference type="PROSITE" id="PS50056"/>
    </source>
</evidence>
<keyword evidence="9 10" id="KW-0472">Membrane</keyword>
<dbReference type="EMBL" id="CAJOBR010004128">
    <property type="protein sequence ID" value="CAF4768459.1"/>
    <property type="molecule type" value="Genomic_DNA"/>
</dbReference>
<feature type="transmembrane region" description="Helical" evidence="11">
    <location>
        <begin position="513"/>
        <end position="532"/>
    </location>
</feature>
<protein>
    <submittedName>
        <fullName evidence="15">Uncharacterized protein</fullName>
    </submittedName>
</protein>
<sequence>MFNFGRRKKANQNDEVFQEIEKIVHTLDDDGSGRIRIVDLEAALQRFDDTGRLKPEKNNQVKNFITSLKTKGDRIDGDVFLQIMLERQKQIKLSFDEIDLNKDGVVDPMELAKAFSRLKIVLTKKNLMKIVEVLDQDKDFQITFSEWQTYFRFAPSTELEASLRLWRRGVQLDTINEQQLPTSYTEKELESGFYARHFIAGALSGMVSRTVTAPLDRLKIYMQAMGKRKLLKTATMVENFVLTSKRFSSTLYGEGGGGVSGVRSFWRGNGIAIFKMTPEMALRQGIFETFRELRGDYDEIIISPVTNKELFGLGCLSGFIAQTCIYPLEVLKTQAAMRTTGQYSSILDLIRKLHQSEGWRVFYRGYLANSLGVLPACGIDFALYEYLRRIYREKCTSLEEPSIWALTAISNVSALAAMYVSYPLYLIRTRQQYQIVPENILEMMGKIWSVLSVDDPKAVQQTPFDLFQYKLRRLIESIGFRLVIAILFVSDLVIIIISTILGFRDKDSSVLDIISLILSVIFMLDIALRIIAQGREFFQKKLEILDLVVMSAGLIVNIVVMSTAVNHEQGQVAKVVVIPRLFRVFNLIRTIRVLRHREHLKTGSRHLIGQNKKRTIGNGFDLDLCSISDRIIAMSFPSKGTDAFFRNDIVDVSHYLDLTYGEHYRVYNLCSERFYNTAFFHDRVERILIDDHNVPRLNDTIRMADSVTEWFEQNEKNVIAVHCKGGKGRTGTMISVALLKSGVCQTATEALTLFAEGRTDLREGKQFQGVETPSQTRYVGYYEKIL</sequence>
<keyword evidence="7" id="KW-0106">Calcium</keyword>
<feature type="repeat" description="Solcar" evidence="10">
    <location>
        <begin position="305"/>
        <end position="390"/>
    </location>
</feature>
<feature type="transmembrane region" description="Helical" evidence="11">
    <location>
        <begin position="478"/>
        <end position="501"/>
    </location>
</feature>
<dbReference type="CDD" id="cd00051">
    <property type="entry name" value="EFh"/>
    <property type="match status" value="1"/>
</dbReference>
<feature type="repeat" description="Solcar" evidence="10">
    <location>
        <begin position="192"/>
        <end position="293"/>
    </location>
</feature>
<dbReference type="PANTHER" id="PTHR12305:SF60">
    <property type="entry name" value="PHOSPHATIDYLINOSITOL 3,4,5-TRISPHOSPHATE 3-PHOSPHATASE TPTE2-RELATED"/>
    <property type="match status" value="1"/>
</dbReference>
<dbReference type="InterPro" id="IPR005821">
    <property type="entry name" value="Ion_trans_dom"/>
</dbReference>
<feature type="domain" description="EF-hand" evidence="13">
    <location>
        <begin position="15"/>
        <end position="50"/>
    </location>
</feature>
<dbReference type="GO" id="GO:0005216">
    <property type="term" value="F:monoatomic ion channel activity"/>
    <property type="evidence" value="ECO:0007669"/>
    <property type="project" value="InterPro"/>
</dbReference>
<dbReference type="InterPro" id="IPR057023">
    <property type="entry name" value="PTP-SAK"/>
</dbReference>
<evidence type="ECO:0000256" key="7">
    <source>
        <dbReference type="ARBA" id="ARBA00022837"/>
    </source>
</evidence>
<dbReference type="GO" id="GO:0005509">
    <property type="term" value="F:calcium ion binding"/>
    <property type="evidence" value="ECO:0007669"/>
    <property type="project" value="InterPro"/>
</dbReference>
<dbReference type="InterPro" id="IPR018247">
    <property type="entry name" value="EF_Hand_1_Ca_BS"/>
</dbReference>
<feature type="domain" description="EF-hand" evidence="13">
    <location>
        <begin position="122"/>
        <end position="157"/>
    </location>
</feature>
<gene>
    <name evidence="15" type="ORF">QYT958_LOCUS22025</name>
</gene>
<dbReference type="PROSITE" id="PS00383">
    <property type="entry name" value="TYR_PHOSPHATASE_1"/>
    <property type="match status" value="1"/>
</dbReference>
<feature type="domain" description="Phosphatase tensin-type" evidence="14">
    <location>
        <begin position="613"/>
        <end position="786"/>
    </location>
</feature>
<dbReference type="InterPro" id="IPR002067">
    <property type="entry name" value="MCP"/>
</dbReference>
<dbReference type="PROSITE" id="PS00018">
    <property type="entry name" value="EF_HAND_1"/>
    <property type="match status" value="1"/>
</dbReference>
<feature type="transmembrane region" description="Helical" evidence="11">
    <location>
        <begin position="361"/>
        <end position="383"/>
    </location>
</feature>
<evidence type="ECO:0000259" key="13">
    <source>
        <dbReference type="PROSITE" id="PS50222"/>
    </source>
</evidence>
<dbReference type="InterPro" id="IPR027359">
    <property type="entry name" value="Volt_channel_dom_sf"/>
</dbReference>
<evidence type="ECO:0000256" key="3">
    <source>
        <dbReference type="ARBA" id="ARBA00022448"/>
    </source>
</evidence>
<dbReference type="SUPFAM" id="SSF81324">
    <property type="entry name" value="Voltage-gated potassium channels"/>
    <property type="match status" value="1"/>
</dbReference>
<dbReference type="InterPro" id="IPR002048">
    <property type="entry name" value="EF_hand_dom"/>
</dbReference>
<dbReference type="PRINTS" id="PR00926">
    <property type="entry name" value="MITOCARRIER"/>
</dbReference>
<dbReference type="InterPro" id="IPR051281">
    <property type="entry name" value="Dual-spec_lipid-protein_phosph"/>
</dbReference>
<evidence type="ECO:0000256" key="10">
    <source>
        <dbReference type="PROSITE-ProRule" id="PRU00282"/>
    </source>
</evidence>
<evidence type="ECO:0000313" key="15">
    <source>
        <dbReference type="EMBL" id="CAF4768459.1"/>
    </source>
</evidence>
<dbReference type="Gene3D" id="1.20.120.350">
    <property type="entry name" value="Voltage-gated potassium channels. Chain C"/>
    <property type="match status" value="1"/>
</dbReference>
<dbReference type="InterPro" id="IPR011992">
    <property type="entry name" value="EF-hand-dom_pair"/>
</dbReference>